<keyword evidence="4" id="KW-1185">Reference proteome</keyword>
<dbReference type="GO" id="GO:0006506">
    <property type="term" value="P:GPI anchor biosynthetic process"/>
    <property type="evidence" value="ECO:0007669"/>
    <property type="project" value="UniProtKB-UniPathway"/>
</dbReference>
<dbReference type="InterPro" id="IPR019328">
    <property type="entry name" value="PIGH-H_dom"/>
</dbReference>
<evidence type="ECO:0000259" key="2">
    <source>
        <dbReference type="Pfam" id="PF10181"/>
    </source>
</evidence>
<dbReference type="PANTHER" id="PTHR15231:SF4">
    <property type="entry name" value="OS01G0166400 PROTEIN"/>
    <property type="match status" value="1"/>
</dbReference>
<name>A0A3L6QYB7_PANMI</name>
<evidence type="ECO:0000313" key="3">
    <source>
        <dbReference type="EMBL" id="RLM92001.1"/>
    </source>
</evidence>
<dbReference type="Pfam" id="PF10181">
    <property type="entry name" value="PIG-H"/>
    <property type="match status" value="1"/>
</dbReference>
<gene>
    <name evidence="3" type="ORF">C2845_PM08G04450</name>
</gene>
<reference evidence="4" key="1">
    <citation type="journal article" date="2019" name="Nat. Commun.">
        <title>The genome of broomcorn millet.</title>
        <authorList>
            <person name="Zou C."/>
            <person name="Miki D."/>
            <person name="Li D."/>
            <person name="Tang Q."/>
            <person name="Xiao L."/>
            <person name="Rajput S."/>
            <person name="Deng P."/>
            <person name="Jia W."/>
            <person name="Huang R."/>
            <person name="Zhang M."/>
            <person name="Sun Y."/>
            <person name="Hu J."/>
            <person name="Fu X."/>
            <person name="Schnable P.S."/>
            <person name="Li F."/>
            <person name="Zhang H."/>
            <person name="Feng B."/>
            <person name="Zhu X."/>
            <person name="Liu R."/>
            <person name="Schnable J.C."/>
            <person name="Zhu J.-K."/>
            <person name="Zhang H."/>
        </authorList>
    </citation>
    <scope>NUCLEOTIDE SEQUENCE [LARGE SCALE GENOMIC DNA]</scope>
</reference>
<dbReference type="OrthoDB" id="6256716at2759"/>
<dbReference type="PANTHER" id="PTHR15231">
    <property type="entry name" value="PHOSPHATIDYLINOSITOL N-ACETYLGLUCOSAMINYLTRANSFERASE SUBUNIT H"/>
    <property type="match status" value="1"/>
</dbReference>
<protein>
    <recommendedName>
        <fullName evidence="2">Phosphatidylinositol N-acetylglucosaminyltransferase subunit H conserved domain-containing protein</fullName>
    </recommendedName>
</protein>
<evidence type="ECO:0000313" key="4">
    <source>
        <dbReference type="Proteomes" id="UP000275267"/>
    </source>
</evidence>
<dbReference type="EMBL" id="PQIB02000010">
    <property type="protein sequence ID" value="RLM92001.1"/>
    <property type="molecule type" value="Genomic_DNA"/>
</dbReference>
<proteinExistence type="predicted"/>
<dbReference type="InterPro" id="IPR044215">
    <property type="entry name" value="PIG-H"/>
</dbReference>
<dbReference type="GO" id="GO:0000506">
    <property type="term" value="C:glycosylphosphatidylinositol-N-acetylglucosaminyltransferase (GPI-GnT) complex"/>
    <property type="evidence" value="ECO:0007669"/>
    <property type="project" value="InterPro"/>
</dbReference>
<sequence>MECTPISIVVRGVDIHDIVVKKTRFRILLYYVGTICLLMTVCRILLSKETLSLGSLWSISFAGVIAKWLRCDPVKKGGYRGSVPGRVHRKFVPTGKILRPVLNECVTPVTCYWSLALLL</sequence>
<comment type="caution">
    <text evidence="3">The sequence shown here is derived from an EMBL/GenBank/DDBJ whole genome shotgun (WGS) entry which is preliminary data.</text>
</comment>
<feature type="transmembrane region" description="Helical" evidence="1">
    <location>
        <begin position="28"/>
        <end position="46"/>
    </location>
</feature>
<keyword evidence="1" id="KW-0812">Transmembrane</keyword>
<dbReference type="STRING" id="4540.A0A3L6QYB7"/>
<dbReference type="AlphaFoldDB" id="A0A3L6QYB7"/>
<accession>A0A3L6QYB7</accession>
<feature type="domain" description="Phosphatidylinositol N-acetylglucosaminyltransferase subunit H conserved" evidence="2">
    <location>
        <begin position="80"/>
        <end position="118"/>
    </location>
</feature>
<keyword evidence="1" id="KW-1133">Transmembrane helix</keyword>
<evidence type="ECO:0000256" key="1">
    <source>
        <dbReference type="SAM" id="Phobius"/>
    </source>
</evidence>
<keyword evidence="1" id="KW-0472">Membrane</keyword>
<dbReference type="UniPathway" id="UPA00196"/>
<dbReference type="Proteomes" id="UP000275267">
    <property type="component" value="Unassembled WGS sequence"/>
</dbReference>
<organism evidence="3 4">
    <name type="scientific">Panicum miliaceum</name>
    <name type="common">Proso millet</name>
    <name type="synonym">Broomcorn millet</name>
    <dbReference type="NCBI Taxonomy" id="4540"/>
    <lineage>
        <taxon>Eukaryota</taxon>
        <taxon>Viridiplantae</taxon>
        <taxon>Streptophyta</taxon>
        <taxon>Embryophyta</taxon>
        <taxon>Tracheophyta</taxon>
        <taxon>Spermatophyta</taxon>
        <taxon>Magnoliopsida</taxon>
        <taxon>Liliopsida</taxon>
        <taxon>Poales</taxon>
        <taxon>Poaceae</taxon>
        <taxon>PACMAD clade</taxon>
        <taxon>Panicoideae</taxon>
        <taxon>Panicodae</taxon>
        <taxon>Paniceae</taxon>
        <taxon>Panicinae</taxon>
        <taxon>Panicum</taxon>
        <taxon>Panicum sect. Panicum</taxon>
    </lineage>
</organism>